<gene>
    <name evidence="1" type="ORF">NDU88_001297</name>
</gene>
<organism evidence="1 2">
    <name type="scientific">Pleurodeles waltl</name>
    <name type="common">Iberian ribbed newt</name>
    <dbReference type="NCBI Taxonomy" id="8319"/>
    <lineage>
        <taxon>Eukaryota</taxon>
        <taxon>Metazoa</taxon>
        <taxon>Chordata</taxon>
        <taxon>Craniata</taxon>
        <taxon>Vertebrata</taxon>
        <taxon>Euteleostomi</taxon>
        <taxon>Amphibia</taxon>
        <taxon>Batrachia</taxon>
        <taxon>Caudata</taxon>
        <taxon>Salamandroidea</taxon>
        <taxon>Salamandridae</taxon>
        <taxon>Pleurodelinae</taxon>
        <taxon>Pleurodeles</taxon>
    </lineage>
</organism>
<name>A0AAV7VZ18_PLEWA</name>
<dbReference type="AlphaFoldDB" id="A0AAV7VZ18"/>
<comment type="caution">
    <text evidence="1">The sequence shown here is derived from an EMBL/GenBank/DDBJ whole genome shotgun (WGS) entry which is preliminary data.</text>
</comment>
<reference evidence="1" key="1">
    <citation type="journal article" date="2022" name="bioRxiv">
        <title>Sequencing and chromosome-scale assembly of the giantPleurodeles waltlgenome.</title>
        <authorList>
            <person name="Brown T."/>
            <person name="Elewa A."/>
            <person name="Iarovenko S."/>
            <person name="Subramanian E."/>
            <person name="Araus A.J."/>
            <person name="Petzold A."/>
            <person name="Susuki M."/>
            <person name="Suzuki K.-i.T."/>
            <person name="Hayashi T."/>
            <person name="Toyoda A."/>
            <person name="Oliveira C."/>
            <person name="Osipova E."/>
            <person name="Leigh N.D."/>
            <person name="Simon A."/>
            <person name="Yun M.H."/>
        </authorList>
    </citation>
    <scope>NUCLEOTIDE SEQUENCE</scope>
    <source>
        <strain evidence="1">20211129_DDA</strain>
        <tissue evidence="1">Liver</tissue>
    </source>
</reference>
<keyword evidence="2" id="KW-1185">Reference proteome</keyword>
<proteinExistence type="predicted"/>
<evidence type="ECO:0000313" key="2">
    <source>
        <dbReference type="Proteomes" id="UP001066276"/>
    </source>
</evidence>
<accession>A0AAV7VZ18</accession>
<dbReference type="Proteomes" id="UP001066276">
    <property type="component" value="Chromosome 1_2"/>
</dbReference>
<dbReference type="EMBL" id="JANPWB010000002">
    <property type="protein sequence ID" value="KAJ1205872.1"/>
    <property type="molecule type" value="Genomic_DNA"/>
</dbReference>
<dbReference type="PANTHER" id="PTHR19446">
    <property type="entry name" value="REVERSE TRANSCRIPTASES"/>
    <property type="match status" value="1"/>
</dbReference>
<sequence>MQEQTLGKLEAVLPSDLHKLTTWCKIRTELLKDWHRLEKHDYTAYRRQLCVEGLRTGTLLVGLVQWESLQPTVLSMCTHIGTMVYTQKAINNVFHTHLRDFCTKRLCPSSEAMQEFLVEGQLPSLDLDSSESLDAALSREEILSAIKCLKTAKTTGSEGVPTKVYHKHTENIDDRQLEEYGETLSPDSLLSSLREVLVVMIPKPGRDPMMGSTFRPILLLHIDKILSDVLVAQLLFQMPSLIHPDQ</sequence>
<evidence type="ECO:0000313" key="1">
    <source>
        <dbReference type="EMBL" id="KAJ1205872.1"/>
    </source>
</evidence>
<protein>
    <submittedName>
        <fullName evidence="1">Uncharacterized protein</fullName>
    </submittedName>
</protein>